<proteinExistence type="predicted"/>
<dbReference type="EMBL" id="JBHSIM010000045">
    <property type="protein sequence ID" value="MFC4835062.1"/>
    <property type="molecule type" value="Genomic_DNA"/>
</dbReference>
<feature type="transmembrane region" description="Helical" evidence="1">
    <location>
        <begin position="89"/>
        <end position="109"/>
    </location>
</feature>
<feature type="transmembrane region" description="Helical" evidence="1">
    <location>
        <begin position="130"/>
        <end position="153"/>
    </location>
</feature>
<keyword evidence="1" id="KW-0812">Transmembrane</keyword>
<name>A0ABV9RS78_9PSEU</name>
<keyword evidence="1" id="KW-0472">Membrane</keyword>
<evidence type="ECO:0000256" key="1">
    <source>
        <dbReference type="SAM" id="Phobius"/>
    </source>
</evidence>
<keyword evidence="3" id="KW-1185">Reference proteome</keyword>
<comment type="caution">
    <text evidence="2">The sequence shown here is derived from an EMBL/GenBank/DDBJ whole genome shotgun (WGS) entry which is preliminary data.</text>
</comment>
<dbReference type="RefSeq" id="WP_378015007.1">
    <property type="nucleotide sequence ID" value="NZ_BAABHN010000045.1"/>
</dbReference>
<evidence type="ECO:0008006" key="4">
    <source>
        <dbReference type="Google" id="ProtNLM"/>
    </source>
</evidence>
<accession>A0ABV9RS78</accession>
<keyword evidence="1" id="KW-1133">Transmembrane helix</keyword>
<organism evidence="2 3">
    <name type="scientific">Actinomycetospora chibensis</name>
    <dbReference type="NCBI Taxonomy" id="663606"/>
    <lineage>
        <taxon>Bacteria</taxon>
        <taxon>Bacillati</taxon>
        <taxon>Actinomycetota</taxon>
        <taxon>Actinomycetes</taxon>
        <taxon>Pseudonocardiales</taxon>
        <taxon>Pseudonocardiaceae</taxon>
        <taxon>Actinomycetospora</taxon>
    </lineage>
</organism>
<feature type="transmembrane region" description="Helical" evidence="1">
    <location>
        <begin position="44"/>
        <end position="63"/>
    </location>
</feature>
<reference evidence="3" key="1">
    <citation type="journal article" date="2019" name="Int. J. Syst. Evol. Microbiol.">
        <title>The Global Catalogue of Microorganisms (GCM) 10K type strain sequencing project: providing services to taxonomists for standard genome sequencing and annotation.</title>
        <authorList>
            <consortium name="The Broad Institute Genomics Platform"/>
            <consortium name="The Broad Institute Genome Sequencing Center for Infectious Disease"/>
            <person name="Wu L."/>
            <person name="Ma J."/>
        </authorList>
    </citation>
    <scope>NUCLEOTIDE SEQUENCE [LARGE SCALE GENOMIC DNA]</scope>
    <source>
        <strain evidence="3">CCUG 50347</strain>
    </source>
</reference>
<protein>
    <recommendedName>
        <fullName evidence="4">Integral membrane protein</fullName>
    </recommendedName>
</protein>
<evidence type="ECO:0000313" key="2">
    <source>
        <dbReference type="EMBL" id="MFC4835062.1"/>
    </source>
</evidence>
<dbReference type="Proteomes" id="UP001595909">
    <property type="component" value="Unassembled WGS sequence"/>
</dbReference>
<evidence type="ECO:0000313" key="3">
    <source>
        <dbReference type="Proteomes" id="UP001595909"/>
    </source>
</evidence>
<gene>
    <name evidence="2" type="ORF">ACFPEL_21820</name>
</gene>
<sequence>MPRVSTINGLPAHILVVHAVVVLIPLSALLVVLVAVWPAARARLVWPTAVLAVLALVAVPLTSEAGEWLEQRVARTPLVRAHTELGDYMLPWATGLALVALGLLARQVLEDRGARAVRGATGGLGRSRGDAAVTVVVALIAVIVAAGSVLTVYRIGDSGAQAAWTGQFSEQAQLPPGGGPPPDGE</sequence>
<feature type="transmembrane region" description="Helical" evidence="1">
    <location>
        <begin position="12"/>
        <end position="37"/>
    </location>
</feature>